<name>A0A7J9FVE9_9ROSI</name>
<keyword evidence="3" id="KW-1185">Reference proteome</keyword>
<dbReference type="EMBL" id="JABEZW010228700">
    <property type="protein sequence ID" value="MBA0788914.1"/>
    <property type="molecule type" value="Genomic_DNA"/>
</dbReference>
<feature type="region of interest" description="Disordered" evidence="1">
    <location>
        <begin position="1"/>
        <end position="30"/>
    </location>
</feature>
<organism evidence="2 3">
    <name type="scientific">Gossypium trilobum</name>
    <dbReference type="NCBI Taxonomy" id="34281"/>
    <lineage>
        <taxon>Eukaryota</taxon>
        <taxon>Viridiplantae</taxon>
        <taxon>Streptophyta</taxon>
        <taxon>Embryophyta</taxon>
        <taxon>Tracheophyta</taxon>
        <taxon>Spermatophyta</taxon>
        <taxon>Magnoliopsida</taxon>
        <taxon>eudicotyledons</taxon>
        <taxon>Gunneridae</taxon>
        <taxon>Pentapetalae</taxon>
        <taxon>rosids</taxon>
        <taxon>malvids</taxon>
        <taxon>Malvales</taxon>
        <taxon>Malvaceae</taxon>
        <taxon>Malvoideae</taxon>
        <taxon>Gossypium</taxon>
    </lineage>
</organism>
<sequence>MVHIRMMGLRSYQHDSEQSPGVERNIGLMG</sequence>
<evidence type="ECO:0000256" key="1">
    <source>
        <dbReference type="SAM" id="MobiDB-lite"/>
    </source>
</evidence>
<protein>
    <submittedName>
        <fullName evidence="2">Uncharacterized protein</fullName>
    </submittedName>
</protein>
<evidence type="ECO:0000313" key="2">
    <source>
        <dbReference type="EMBL" id="MBA0788914.1"/>
    </source>
</evidence>
<dbReference type="AlphaFoldDB" id="A0A7J9FVE9"/>
<evidence type="ECO:0000313" key="3">
    <source>
        <dbReference type="Proteomes" id="UP000593568"/>
    </source>
</evidence>
<dbReference type="Proteomes" id="UP000593568">
    <property type="component" value="Unassembled WGS sequence"/>
</dbReference>
<proteinExistence type="predicted"/>
<reference evidence="2 3" key="1">
    <citation type="journal article" date="2019" name="Genome Biol. Evol.">
        <title>Insights into the evolution of the New World diploid cottons (Gossypium, subgenus Houzingenia) based on genome sequencing.</title>
        <authorList>
            <person name="Grover C.E."/>
            <person name="Arick M.A. 2nd"/>
            <person name="Thrash A."/>
            <person name="Conover J.L."/>
            <person name="Sanders W.S."/>
            <person name="Peterson D.G."/>
            <person name="Frelichowski J.E."/>
            <person name="Scheffler J.A."/>
            <person name="Scheffler B.E."/>
            <person name="Wendel J.F."/>
        </authorList>
    </citation>
    <scope>NUCLEOTIDE SEQUENCE [LARGE SCALE GENOMIC DNA]</scope>
    <source>
        <strain evidence="2">8</strain>
        <tissue evidence="2">Leaf</tissue>
    </source>
</reference>
<gene>
    <name evidence="2" type="ORF">Gotri_027960</name>
</gene>
<comment type="caution">
    <text evidence="2">The sequence shown here is derived from an EMBL/GenBank/DDBJ whole genome shotgun (WGS) entry which is preliminary data.</text>
</comment>
<accession>A0A7J9FVE9</accession>